<name>A0A1G8FMR2_9SPHI</name>
<reference evidence="2" key="1">
    <citation type="submission" date="2016-10" db="EMBL/GenBank/DDBJ databases">
        <authorList>
            <person name="Varghese N."/>
            <person name="Submissions S."/>
        </authorList>
    </citation>
    <scope>NUCLEOTIDE SEQUENCE [LARGE SCALE GENOMIC DNA]</scope>
    <source>
        <strain evidence="2">Gh-67</strain>
    </source>
</reference>
<dbReference type="AlphaFoldDB" id="A0A1G8FMR2"/>
<evidence type="ECO:0000313" key="1">
    <source>
        <dbReference type="EMBL" id="SDH83389.1"/>
    </source>
</evidence>
<organism evidence="1 2">
    <name type="scientific">Mucilaginibacter gossypii</name>
    <dbReference type="NCBI Taxonomy" id="551996"/>
    <lineage>
        <taxon>Bacteria</taxon>
        <taxon>Pseudomonadati</taxon>
        <taxon>Bacteroidota</taxon>
        <taxon>Sphingobacteriia</taxon>
        <taxon>Sphingobacteriales</taxon>
        <taxon>Sphingobacteriaceae</taxon>
        <taxon>Mucilaginibacter</taxon>
    </lineage>
</organism>
<sequence>MEYLQGTVEAAYNRPFDNENDEVEVRSIINTEFRNRITSNLDYIEIARAKIIEYFKKNDIILINHAKRDLKTEDFVEIVYLEVELTGTETFGNITEPHYSGSLKYYAKTEVLRVVNIFQDKSIAYYSYDHPTLRFLNLSANVEFIVDDNEIDESDD</sequence>
<keyword evidence="2" id="KW-1185">Reference proteome</keyword>
<gene>
    <name evidence="1" type="ORF">SAMN05192573_1134</name>
</gene>
<protein>
    <submittedName>
        <fullName evidence="1">Uncharacterized protein</fullName>
    </submittedName>
</protein>
<dbReference type="EMBL" id="FNCG01000013">
    <property type="protein sequence ID" value="SDH83389.1"/>
    <property type="molecule type" value="Genomic_DNA"/>
</dbReference>
<accession>A0A1G8FMR2</accession>
<proteinExistence type="predicted"/>
<dbReference type="RefSeq" id="WP_091172016.1">
    <property type="nucleotide sequence ID" value="NZ_FNCG01000013.1"/>
</dbReference>
<dbReference type="Proteomes" id="UP000199705">
    <property type="component" value="Unassembled WGS sequence"/>
</dbReference>
<evidence type="ECO:0000313" key="2">
    <source>
        <dbReference type="Proteomes" id="UP000199705"/>
    </source>
</evidence>